<dbReference type="Pfam" id="PF20256">
    <property type="entry name" value="MoCoBD_2"/>
    <property type="match status" value="2"/>
</dbReference>
<dbReference type="InterPro" id="IPR046867">
    <property type="entry name" value="AldOxase/xan_DH_MoCoBD2"/>
</dbReference>
<dbReference type="InterPro" id="IPR008274">
    <property type="entry name" value="AldOxase/xan_DH_MoCoBD1"/>
</dbReference>
<feature type="domain" description="Aldehyde oxidase/xanthine dehydrogenase a/b hammerhead" evidence="3">
    <location>
        <begin position="23"/>
        <end position="127"/>
    </location>
</feature>
<dbReference type="InterPro" id="IPR037165">
    <property type="entry name" value="AldOxase/xan_DH_Mopterin-bd_sf"/>
</dbReference>
<dbReference type="SUPFAM" id="SSF56003">
    <property type="entry name" value="Molybdenum cofactor-binding domain"/>
    <property type="match status" value="1"/>
</dbReference>
<evidence type="ECO:0000313" key="5">
    <source>
        <dbReference type="Proteomes" id="UP000579647"/>
    </source>
</evidence>
<dbReference type="InterPro" id="IPR016208">
    <property type="entry name" value="Ald_Oxase/xanthine_DH-like"/>
</dbReference>
<dbReference type="Pfam" id="PF02738">
    <property type="entry name" value="MoCoBD_1"/>
    <property type="match status" value="1"/>
</dbReference>
<dbReference type="Gene3D" id="3.90.1170.50">
    <property type="entry name" value="Aldehyde oxidase/xanthine dehydrogenase, a/b hammerhead"/>
    <property type="match status" value="1"/>
</dbReference>
<dbReference type="AlphaFoldDB" id="A0A840W786"/>
<dbReference type="RefSeq" id="WP_184364896.1">
    <property type="nucleotide sequence ID" value="NZ_BAAAKM010000045.1"/>
</dbReference>
<proteinExistence type="predicted"/>
<evidence type="ECO:0000256" key="2">
    <source>
        <dbReference type="ARBA" id="ARBA00023002"/>
    </source>
</evidence>
<keyword evidence="5" id="KW-1185">Reference proteome</keyword>
<accession>A0A840W786</accession>
<evidence type="ECO:0000313" key="4">
    <source>
        <dbReference type="EMBL" id="MBB5491203.1"/>
    </source>
</evidence>
<comment type="caution">
    <text evidence="4">The sequence shown here is derived from an EMBL/GenBank/DDBJ whole genome shotgun (WGS) entry which is preliminary data.</text>
</comment>
<dbReference type="Proteomes" id="UP000579647">
    <property type="component" value="Unassembled WGS sequence"/>
</dbReference>
<dbReference type="Pfam" id="PF01315">
    <property type="entry name" value="Ald_Xan_dh_C"/>
    <property type="match status" value="1"/>
</dbReference>
<dbReference type="SMART" id="SM01008">
    <property type="entry name" value="Ald_Xan_dh_C"/>
    <property type="match status" value="1"/>
</dbReference>
<evidence type="ECO:0000259" key="3">
    <source>
        <dbReference type="SMART" id="SM01008"/>
    </source>
</evidence>
<dbReference type="EC" id="1.17.1.4" evidence="4"/>
<dbReference type="GO" id="GO:0005506">
    <property type="term" value="F:iron ion binding"/>
    <property type="evidence" value="ECO:0007669"/>
    <property type="project" value="InterPro"/>
</dbReference>
<dbReference type="SUPFAM" id="SSF54665">
    <property type="entry name" value="CO dehydrogenase molybdoprotein N-domain-like"/>
    <property type="match status" value="1"/>
</dbReference>
<dbReference type="InterPro" id="IPR000674">
    <property type="entry name" value="Ald_Oxase/Xan_DH_a/b"/>
</dbReference>
<keyword evidence="1" id="KW-0500">Molybdenum</keyword>
<dbReference type="PANTHER" id="PTHR11908:SF132">
    <property type="entry name" value="ALDEHYDE OXIDASE 1-RELATED"/>
    <property type="match status" value="1"/>
</dbReference>
<reference evidence="4 5" key="1">
    <citation type="submission" date="2020-08" db="EMBL/GenBank/DDBJ databases">
        <title>Sequencing the genomes of 1000 actinobacteria strains.</title>
        <authorList>
            <person name="Klenk H.-P."/>
        </authorList>
    </citation>
    <scope>NUCLEOTIDE SEQUENCE [LARGE SCALE GENOMIC DNA]</scope>
    <source>
        <strain evidence="4 5">DSM 44598</strain>
    </source>
</reference>
<evidence type="ECO:0000256" key="1">
    <source>
        <dbReference type="ARBA" id="ARBA00022505"/>
    </source>
</evidence>
<organism evidence="4 5">
    <name type="scientific">Nocardiopsis metallicus</name>
    <dbReference type="NCBI Taxonomy" id="179819"/>
    <lineage>
        <taxon>Bacteria</taxon>
        <taxon>Bacillati</taxon>
        <taxon>Actinomycetota</taxon>
        <taxon>Actinomycetes</taxon>
        <taxon>Streptosporangiales</taxon>
        <taxon>Nocardiopsidaceae</taxon>
        <taxon>Nocardiopsis</taxon>
    </lineage>
</organism>
<name>A0A840W786_9ACTN</name>
<dbReference type="Gene3D" id="3.30.365.10">
    <property type="entry name" value="Aldehyde oxidase/xanthine dehydrogenase, molybdopterin binding domain"/>
    <property type="match status" value="5"/>
</dbReference>
<dbReference type="PANTHER" id="PTHR11908">
    <property type="entry name" value="XANTHINE DEHYDROGENASE"/>
    <property type="match status" value="1"/>
</dbReference>
<protein>
    <submittedName>
        <fullName evidence="4">Xanthine dehydrogenase YagR molybdenum-binding subunit</fullName>
        <ecNumber evidence="4">1.17.1.4</ecNumber>
    </submittedName>
</protein>
<dbReference type="EMBL" id="JACHDO010000001">
    <property type="protein sequence ID" value="MBB5491203.1"/>
    <property type="molecule type" value="Genomic_DNA"/>
</dbReference>
<dbReference type="InterPro" id="IPR036856">
    <property type="entry name" value="Ald_Oxase/Xan_DH_a/b_sf"/>
</dbReference>
<dbReference type="GO" id="GO:0004854">
    <property type="term" value="F:xanthine dehydrogenase activity"/>
    <property type="evidence" value="ECO:0007669"/>
    <property type="project" value="UniProtKB-EC"/>
</dbReference>
<keyword evidence="2 4" id="KW-0560">Oxidoreductase</keyword>
<gene>
    <name evidence="4" type="ORF">HNR07_002340</name>
</gene>
<sequence>MSTPRPPAVGEPMARVEGRAKVTGTAPYAYEHPTAEPLYLHPVLSTVARGRVTAVHTADAELLKGVHAVLTSENAPRLADTQDAELAVLQSEEVSFRGQIVAAVAAQTPETAREAAALVRVDYEERFHDAVLRPDHQDLYTPDEADTGVPADTRQGDVDAALARAVVVVDQTYRTPREHNNPMEPHCTVAFWETLPDRLTLYDSTQGPHTVRAAMATVFGLPPENVHVVAPHVGGGFGAKGSAKAHNVLAGLAARALPGRTVKLALTRRQMFSLTGYRPPTVQRVRLGADSGGRLGALAHDVTELTSRTKEYAELSGLCSRMMYAAPARATSHRLTALDVPVPFWMRAPGEAPGMFALETAMDELAQACGIDPVELRVRNEPGTDPETGRPWSGRHLVECLREGAERFGWHGRDPSPGPHRDGQWLVGTGVASAVYPRLTNPGSVAEIEYADDGRYTVSIGAADIGTGAWTVLTQISAQALDCPVERVRLRIGDSDLPRATVAGGSSGTSSWGTAVHAAARAFREEHGEEPEPGARARAAAPENPDLERYAMYSFGAHFAEVRVHADTGEVRVPRMLGVYSVGRVINPRTARSQLVGGMVMGLSMALHEQGVVDPRFGHVVNGDLAGYHVAANADVGAVEAHWLEETDRHLNPMGAAGVGEIGIVGMPAAIANAAHHATGVRVRGLPLTPDRFLN</sequence>